<protein>
    <recommendedName>
        <fullName evidence="3">Fucosyltransferase</fullName>
        <ecNumber evidence="3">2.4.1.-</ecNumber>
    </recommendedName>
</protein>
<keyword evidence="3" id="KW-0472">Membrane</keyword>
<dbReference type="InterPro" id="IPR037523">
    <property type="entry name" value="VOC_core"/>
</dbReference>
<dbReference type="FunFam" id="3.40.50.11660:FF:000006">
    <property type="entry name" value="Alpha-(1,3)-fucosyltransferase C"/>
    <property type="match status" value="1"/>
</dbReference>
<comment type="subcellular location">
    <subcellularLocation>
        <location evidence="3">Golgi apparatus</location>
        <location evidence="3">Golgi stack membrane</location>
        <topology evidence="3">Single-pass type II membrane protein</topology>
    </subcellularLocation>
</comment>
<dbReference type="Pfam" id="PF00852">
    <property type="entry name" value="Glyco_transf_10"/>
    <property type="match status" value="1"/>
</dbReference>
<dbReference type="PROSITE" id="PS51819">
    <property type="entry name" value="VOC"/>
    <property type="match status" value="2"/>
</dbReference>
<comment type="similarity">
    <text evidence="1">Belongs to the glyoxalase I family.</text>
</comment>
<dbReference type="InterPro" id="IPR043193">
    <property type="entry name" value="GLOD4"/>
</dbReference>
<dbReference type="Gene3D" id="3.40.50.11660">
    <property type="entry name" value="Glycosyl transferase family 10, C-terminal domain"/>
    <property type="match status" value="1"/>
</dbReference>
<comment type="similarity">
    <text evidence="3">Belongs to the glycosyltransferase 10 family.</text>
</comment>
<keyword evidence="3" id="KW-0328">Glycosyltransferase</keyword>
<dbReference type="SUPFAM" id="SSF54593">
    <property type="entry name" value="Glyoxalase/Bleomycin resistance protein/Dihydroxybiphenyl dioxygenase"/>
    <property type="match status" value="2"/>
</dbReference>
<dbReference type="InterPro" id="IPR031481">
    <property type="entry name" value="Glyco_tran_10_N"/>
</dbReference>
<dbReference type="STRING" id="112268.A0A182W662"/>
<dbReference type="VEuPathDB" id="VectorBase:AMIN005828"/>
<dbReference type="AlphaFoldDB" id="A0A182W662"/>
<dbReference type="InterPro" id="IPR029068">
    <property type="entry name" value="Glyas_Bleomycin-R_OHBP_Dase"/>
</dbReference>
<dbReference type="EnsemblMetazoa" id="AMIN005828-RA">
    <property type="protein sequence ID" value="AMIN005828-PA"/>
    <property type="gene ID" value="AMIN005828"/>
</dbReference>
<dbReference type="EC" id="2.4.1.-" evidence="3"/>
<name>A0A182W662_9DIPT</name>
<keyword evidence="2" id="KW-0677">Repeat</keyword>
<evidence type="ECO:0000256" key="3">
    <source>
        <dbReference type="RuleBase" id="RU003832"/>
    </source>
</evidence>
<dbReference type="UniPathway" id="UPA00378"/>
<dbReference type="GO" id="GO:0032580">
    <property type="term" value="C:Golgi cisterna membrane"/>
    <property type="evidence" value="ECO:0007669"/>
    <property type="project" value="UniProtKB-SubCell"/>
</dbReference>
<keyword evidence="3" id="KW-0333">Golgi apparatus</keyword>
<dbReference type="GO" id="GO:0016757">
    <property type="term" value="F:glycosyltransferase activity"/>
    <property type="evidence" value="ECO:0007669"/>
    <property type="project" value="UniProtKB-UniRule"/>
</dbReference>
<dbReference type="PANTHER" id="PTHR46466:SF1">
    <property type="entry name" value="GLYOXALASE DOMAIN-CONTAINING PROTEIN 4"/>
    <property type="match status" value="1"/>
</dbReference>
<proteinExistence type="inferred from homology"/>
<dbReference type="SUPFAM" id="SSF53756">
    <property type="entry name" value="UDP-Glycosyltransferase/glycogen phosphorylase"/>
    <property type="match status" value="1"/>
</dbReference>
<dbReference type="InterPro" id="IPR055270">
    <property type="entry name" value="Glyco_tran_10_C"/>
</dbReference>
<reference evidence="5" key="2">
    <citation type="submission" date="2020-05" db="UniProtKB">
        <authorList>
            <consortium name="EnsemblMetazoa"/>
        </authorList>
    </citation>
    <scope>IDENTIFICATION</scope>
    <source>
        <strain evidence="5">MINIMUS1</strain>
    </source>
</reference>
<keyword evidence="3" id="KW-0812">Transmembrane</keyword>
<evidence type="ECO:0000256" key="2">
    <source>
        <dbReference type="ARBA" id="ARBA00022737"/>
    </source>
</evidence>
<accession>A0A182W662</accession>
<feature type="domain" description="VOC" evidence="4">
    <location>
        <begin position="139"/>
        <end position="262"/>
    </location>
</feature>
<dbReference type="Gene3D" id="3.10.180.10">
    <property type="entry name" value="2,3-Dihydroxybiphenyl 1,2-Dioxygenase, domain 1"/>
    <property type="match status" value="2"/>
</dbReference>
<evidence type="ECO:0000256" key="1">
    <source>
        <dbReference type="ARBA" id="ARBA00010363"/>
    </source>
</evidence>
<evidence type="ECO:0000313" key="6">
    <source>
        <dbReference type="Proteomes" id="UP000075920"/>
    </source>
</evidence>
<evidence type="ECO:0000259" key="4">
    <source>
        <dbReference type="PROSITE" id="PS51819"/>
    </source>
</evidence>
<organism evidence="5 6">
    <name type="scientific">Anopheles minimus</name>
    <dbReference type="NCBI Taxonomy" id="112268"/>
    <lineage>
        <taxon>Eukaryota</taxon>
        <taxon>Metazoa</taxon>
        <taxon>Ecdysozoa</taxon>
        <taxon>Arthropoda</taxon>
        <taxon>Hexapoda</taxon>
        <taxon>Insecta</taxon>
        <taxon>Pterygota</taxon>
        <taxon>Neoptera</taxon>
        <taxon>Endopterygota</taxon>
        <taxon>Diptera</taxon>
        <taxon>Nematocera</taxon>
        <taxon>Culicoidea</taxon>
        <taxon>Culicidae</taxon>
        <taxon>Anophelinae</taxon>
        <taxon>Anopheles</taxon>
    </lineage>
</organism>
<feature type="domain" description="VOC" evidence="4">
    <location>
        <begin position="5"/>
        <end position="145"/>
    </location>
</feature>
<dbReference type="Proteomes" id="UP000075920">
    <property type="component" value="Unassembled WGS sequence"/>
</dbReference>
<sequence length="774" mass="87239">MISARALHYVFKIGNRAKNIHFFREILGMKVLRHEEFTQGCDAACNGPYDNRWSKTMIGYGPEASHFVIELTYNYGVKEYALGNDFAGLTIASPEILERARAHGYPVEEGATGQPSLLRSPDGYRVFVVPEPTAPDADPVRRVALNVTDLVRSRHYWADTLTMVPTGNATDPNRANLSYDQGKFVLELRQLDAGQALNRAKAYGRIAFAVPYDVQPRIDELIQKANGTILTPLISLDTPGKATVRVLILADPDGHEICFVDEEGFSALSVLDPDSNAALDKYIAKDPMPCRTCGKDCKCLRMMSKRSCGCRPCDSGCTCSCNTSSSRCLNPGEVGSDRQQEGAGQLTASQGGCGCTSGGQVNEDGTSATMAPLMHRKIPCWYMLVFGVAAVVPYFYLVYDNCLKEVINSYQVLDDHNRAWAQRIEQDVGHGSRTRYILLYTSFFKEKHWGLQAETLGPDYFAQKHCPVKDCVLTSYHQLLPSLTEYDALVFHVASRWDGPLPAVRSPHQVYVAALMESPAHTKHMLRLDGDYFNWTMTYRLDSDVLFNYMNVVDLESGQVISPALSPAWRNGHQEYSNTTLAEAVARKHKMAAQFVSHCGALSGRDRLVKKMQSVGFEVDVYGTCGPLSCPRGKPECNQMLDTVYWFYLSFENSLCVDYVTEKLYNALEHNIVPIVFGGADYDRFMPPGSYINVQDYETVDKLVDYLQHLVNNPSEYVKYFWWKQYYALEYINSYCDLCVKLHSVDARERVQYYRNIKNWWYDDACTAKPKIEF</sequence>
<dbReference type="InterPro" id="IPR043194">
    <property type="entry name" value="GLOD4_C"/>
</dbReference>
<dbReference type="InterPro" id="IPR004360">
    <property type="entry name" value="Glyas_Fos-R_dOase_dom"/>
</dbReference>
<dbReference type="CDD" id="cd16357">
    <property type="entry name" value="GLOD4_C"/>
    <property type="match status" value="1"/>
</dbReference>
<reference evidence="6" key="1">
    <citation type="submission" date="2013-03" db="EMBL/GenBank/DDBJ databases">
        <title>The Genome Sequence of Anopheles minimus MINIMUS1.</title>
        <authorList>
            <consortium name="The Broad Institute Genomics Platform"/>
            <person name="Neafsey D.E."/>
            <person name="Walton C."/>
            <person name="Walker B."/>
            <person name="Young S.K."/>
            <person name="Zeng Q."/>
            <person name="Gargeya S."/>
            <person name="Fitzgerald M."/>
            <person name="Haas B."/>
            <person name="Abouelleil A."/>
            <person name="Allen A.W."/>
            <person name="Alvarado L."/>
            <person name="Arachchi H.M."/>
            <person name="Berlin A.M."/>
            <person name="Chapman S.B."/>
            <person name="Gainer-Dewar J."/>
            <person name="Goldberg J."/>
            <person name="Griggs A."/>
            <person name="Gujja S."/>
            <person name="Hansen M."/>
            <person name="Howarth C."/>
            <person name="Imamovic A."/>
            <person name="Ireland A."/>
            <person name="Larimer J."/>
            <person name="McCowan C."/>
            <person name="Murphy C."/>
            <person name="Pearson M."/>
            <person name="Poon T.W."/>
            <person name="Priest M."/>
            <person name="Roberts A."/>
            <person name="Saif S."/>
            <person name="Shea T."/>
            <person name="Sisk P."/>
            <person name="Sykes S."/>
            <person name="Wortman J."/>
            <person name="Nusbaum C."/>
            <person name="Birren B."/>
        </authorList>
    </citation>
    <scope>NUCLEOTIDE SEQUENCE [LARGE SCALE GENOMIC DNA]</scope>
    <source>
        <strain evidence="6">MINIMUS1</strain>
    </source>
</reference>
<dbReference type="Pfam" id="PF00903">
    <property type="entry name" value="Glyoxalase"/>
    <property type="match status" value="1"/>
</dbReference>
<keyword evidence="6" id="KW-1185">Reference proteome</keyword>
<dbReference type="PANTHER" id="PTHR46466">
    <property type="entry name" value="GLYOXALASE DOMAIN-CONTAINING PROTEIN 4"/>
    <property type="match status" value="1"/>
</dbReference>
<dbReference type="Pfam" id="PF17039">
    <property type="entry name" value="Glyco_tran_10_N"/>
    <property type="match status" value="1"/>
</dbReference>
<evidence type="ECO:0000313" key="5">
    <source>
        <dbReference type="EnsemblMetazoa" id="AMIN005828-PA"/>
    </source>
</evidence>
<dbReference type="InterPro" id="IPR038577">
    <property type="entry name" value="GT10-like_C_sf"/>
</dbReference>
<dbReference type="Pfam" id="PF21701">
    <property type="entry name" value="GLOD4_C"/>
    <property type="match status" value="1"/>
</dbReference>
<keyword evidence="3" id="KW-0808">Transferase</keyword>